<dbReference type="InterPro" id="IPR049062">
    <property type="entry name" value="NAD_Glu_DH_ACT2"/>
</dbReference>
<dbReference type="Pfam" id="PF21075">
    <property type="entry name" value="GDH_ACT1"/>
    <property type="match status" value="1"/>
</dbReference>
<dbReference type="Pfam" id="PF21078">
    <property type="entry name" value="GDH_HM3"/>
    <property type="match status" value="1"/>
</dbReference>
<evidence type="ECO:0000259" key="4">
    <source>
        <dbReference type="Pfam" id="PF21075"/>
    </source>
</evidence>
<dbReference type="Pfam" id="PF21073">
    <property type="entry name" value="GDH_HM1"/>
    <property type="match status" value="1"/>
</dbReference>
<gene>
    <name evidence="7" type="ORF">FHQ09_00055</name>
</gene>
<evidence type="ECO:0000313" key="7">
    <source>
        <dbReference type="EMBL" id="TNM57739.1"/>
    </source>
</evidence>
<dbReference type="SUPFAM" id="SSF51735">
    <property type="entry name" value="NAD(P)-binding Rossmann-fold domains"/>
    <property type="match status" value="1"/>
</dbReference>
<dbReference type="Pfam" id="PF21077">
    <property type="entry name" value="GDH_ACT3"/>
    <property type="match status" value="1"/>
</dbReference>
<dbReference type="PANTHER" id="PTHR43403:SF1">
    <property type="entry name" value="NAD-SPECIFIC GLUTAMATE DEHYDROGENASE"/>
    <property type="match status" value="1"/>
</dbReference>
<sequence>MLVDHRGETVTQVSISNVAEEWRKQRGQSAPDNFLDAYYPRFETGATDPEAYAAAAARHFALGTEYDGERPAIAIYNPSVDSPEFSDNHTVIAIVLADMPHLVSSIVSDLAANGRAIRRVHHPIITVTGNGPDEKILSPAEAPTLSADTASIPTVSEDPADSEDGAPQQQSWIRLEIDRISESDFDALEERLRGVLDYVAAAARDAQAMAAKAKDIAAELSAHAPRPELASEAESAAALLTWLDGHFTFLGYREYDYTHDAEHSSLEPIEDTSMGISALRPLVKSPLSRAVADKALEPHVLVLTKANSRSRVIRSSFMDYIGVKTFDADGEIVGERRFVGVFKPEFYNDSVLNIPVIDRKVAKILSASGFPTGSHSANELLGVLENYPREDLLHEGTEEIYDVVMEIVDMQERRESRVFVRTDPYQRFVSVILYLPRDLYNTDARVRVQEVLRKFYNADSVDFDVLLSESALARIHFVARVARDCELPQIGADEVEARIVGAVRSWSEDVHAFLVPAETGDSGASHARADLWSKAFPPSYGEHHTPAEAVADVGRFEALDAGHGPAVRLYRPEQNTDASVRLVLYRRDRVSLSEVLPFLTAFGADVVDERPHELDLADGSHRYIYDFGLSFSEELADDDYDRIAEAFMAGWDGKKEAGVFDRLVVAGLSWQHVTIIRALGKYLRQAGFTYSDAYVGEVYSDNPQISKLLVDYFSAKFDPDVDDAGREATMTEIDDAIEAALSEVASLDADRVLRSSLELLRATLRTNYYIDESGALPTALVLKIRPDELSFVPKPKPALEMWVYSPQVEGVHLRFGTVARGGLRWSDRRDDFRTEVLGLVKAQMVKNALIVPTGAKGGFFPKQLPPMSDRDAWMAAGQAAYEVFIETMLEVADNLTYGSDDSSVVVHPDRVVRHDGDDYYLVVAADKGTARFSDVANAIAERRGFWLGDAFASGGSVGYDHKAMAITSRGAWKSVERHFRELGLNTAAEDFTVVGIGDMSGDVFGNGMLRSEHIRLVAAFDHRDIFLDPNPDAARSFVERQRLFDLPRSSWQDYDRDLISSGGGVFSRSAKSIDLSPEAASVLGVEPGKRSPADLMSEILKAPVDLVYNGGIGTYIKASSESHADVGDKSNDAIRIDGADVRARVIGEGGNLGVTQLGRVEAALGGVEVNTDAVDNSAGVDSSDHEVNIKLLLRTLLHKGAFAAEEREAVLHSFTDQVADRVLANNYSQNVVLGEARAQTESMSGTYGRLLGYLEKNADLDRAVEFLPNADELAKREFSYYVSPELAVLLAYVKMHAADEVLASTVPDETWMRRELVSYFPDALQEKYGELIPEHPLHREIATAKLVNRLVDRGGLTYIYRMLEETPASVPQIARVFVVVSEIFGLDDFFDAVCALDNQVPTEVQVKLQHDYVRVLDRSSRWLVQQAPDSLDVDSGIEMYGKVVEALRSRVPDLVDGYDAETMQAKAQSYIDEGVPSELAWRSAALLDEFVLLDITQLAARANESAEDVAEVYYAVNERFSGSQILTLIGELDRSDRWSALARGSMRDDYYAAILSVTGTVLAATDSPISGTPDERAKQRLAEWLERNETVVGRVLETTETILGLDSVTQAPLSVLLRSLRSMVRSSAWESEHNG</sequence>
<evidence type="ECO:0000313" key="8">
    <source>
        <dbReference type="Proteomes" id="UP000314223"/>
    </source>
</evidence>
<dbReference type="PANTHER" id="PTHR43403">
    <property type="entry name" value="NAD-SPECIFIC GLUTAMATE DEHYDROGENASE"/>
    <property type="match status" value="1"/>
</dbReference>
<dbReference type="PIRSF" id="PIRSF036761">
    <property type="entry name" value="GDH_Mll4104"/>
    <property type="match status" value="1"/>
</dbReference>
<evidence type="ECO:0000259" key="3">
    <source>
        <dbReference type="Pfam" id="PF21074"/>
    </source>
</evidence>
<dbReference type="Pfam" id="PF21074">
    <property type="entry name" value="GDH_C"/>
    <property type="match status" value="1"/>
</dbReference>
<feature type="domain" description="NAD-glutamate dehydrogenase ACT2" evidence="5">
    <location>
        <begin position="417"/>
        <end position="507"/>
    </location>
</feature>
<dbReference type="InterPro" id="IPR028971">
    <property type="entry name" value="NAD-GDH_cat"/>
</dbReference>
<dbReference type="InterPro" id="IPR046346">
    <property type="entry name" value="Aminoacid_DH-like_N_sf"/>
</dbReference>
<comment type="caution">
    <text evidence="7">The sequence shown here is derived from an EMBL/GenBank/DDBJ whole genome shotgun (WGS) entry which is preliminary data.</text>
</comment>
<evidence type="ECO:0000259" key="2">
    <source>
        <dbReference type="Pfam" id="PF05088"/>
    </source>
</evidence>
<organism evidence="7 8">
    <name type="scientific">Brevibacterium sediminis</name>
    <dbReference type="NCBI Taxonomy" id="1857024"/>
    <lineage>
        <taxon>Bacteria</taxon>
        <taxon>Bacillati</taxon>
        <taxon>Actinomycetota</taxon>
        <taxon>Actinomycetes</taxon>
        <taxon>Micrococcales</taxon>
        <taxon>Brevibacteriaceae</taxon>
        <taxon>Brevibacterium</taxon>
    </lineage>
</organism>
<evidence type="ECO:0000259" key="6">
    <source>
        <dbReference type="Pfam" id="PF21077"/>
    </source>
</evidence>
<dbReference type="InterPro" id="IPR049058">
    <property type="entry name" value="NAD_Glu_DH_HM2"/>
</dbReference>
<feature type="domain" description="NAD-glutamate dehydrogenase N-terminal ACT1" evidence="4">
    <location>
        <begin position="46"/>
        <end position="192"/>
    </location>
</feature>
<dbReference type="InterPro" id="IPR049059">
    <property type="entry name" value="NAD_Glu_DH_HM1"/>
</dbReference>
<dbReference type="EMBL" id="VDMQ01000001">
    <property type="protein sequence ID" value="TNM57739.1"/>
    <property type="molecule type" value="Genomic_DNA"/>
</dbReference>
<dbReference type="SUPFAM" id="SSF53223">
    <property type="entry name" value="Aminoacid dehydrogenase-like, N-terminal domain"/>
    <property type="match status" value="1"/>
</dbReference>
<feature type="domain" description="NAD-glutamate dehydrogenase catalytic" evidence="2">
    <location>
        <begin position="737"/>
        <end position="1234"/>
    </location>
</feature>
<dbReference type="Gene3D" id="3.40.50.720">
    <property type="entry name" value="NAD(P)-binding Rossmann-like Domain"/>
    <property type="match status" value="1"/>
</dbReference>
<evidence type="ECO:0000259" key="5">
    <source>
        <dbReference type="Pfam" id="PF21076"/>
    </source>
</evidence>
<dbReference type="InterPro" id="IPR036291">
    <property type="entry name" value="NAD(P)-bd_dom_sf"/>
</dbReference>
<evidence type="ECO:0000256" key="1">
    <source>
        <dbReference type="SAM" id="MobiDB-lite"/>
    </source>
</evidence>
<dbReference type="Pfam" id="PF05088">
    <property type="entry name" value="Bac_GDH_CD"/>
    <property type="match status" value="1"/>
</dbReference>
<dbReference type="GO" id="GO:0004352">
    <property type="term" value="F:glutamate dehydrogenase (NAD+) activity"/>
    <property type="evidence" value="ECO:0007669"/>
    <property type="project" value="InterPro"/>
</dbReference>
<accession>A0A5C4X548</accession>
<name>A0A5C4X548_9MICO</name>
<feature type="domain" description="NAD-specific glutamate dehydrogenase C-terminal" evidence="3">
    <location>
        <begin position="1283"/>
        <end position="1621"/>
    </location>
</feature>
<dbReference type="InterPro" id="IPR024727">
    <property type="entry name" value="NAD_Glu_DH_N_ACT1"/>
</dbReference>
<dbReference type="InterPro" id="IPR007780">
    <property type="entry name" value="NAD_Glu_DH_bac"/>
</dbReference>
<dbReference type="Pfam" id="PF21076">
    <property type="entry name" value="GDH_ACT2"/>
    <property type="match status" value="1"/>
</dbReference>
<dbReference type="Pfam" id="PF21079">
    <property type="entry name" value="GDH_HM2"/>
    <property type="match status" value="1"/>
</dbReference>
<reference evidence="7 8" key="1">
    <citation type="submission" date="2019-06" db="EMBL/GenBank/DDBJ databases">
        <authorList>
            <person name="Mardanova A.M."/>
            <person name="Pudova D.S."/>
            <person name="Shagimardanova E.I."/>
            <person name="Gogoleva N.E."/>
            <person name="Lutfullin M.T."/>
            <person name="Hadieva G.F."/>
            <person name="Sharipova M.R."/>
        </authorList>
    </citation>
    <scope>NUCLEOTIDE SEQUENCE [LARGE SCALE GENOMIC DNA]</scope>
    <source>
        <strain evidence="7 8">MG-1</strain>
    </source>
</reference>
<dbReference type="InterPro" id="IPR049064">
    <property type="entry name" value="NAD_Glu_DH_ACT3"/>
</dbReference>
<dbReference type="GO" id="GO:0004069">
    <property type="term" value="F:L-aspartate:2-oxoglutarate aminotransferase activity"/>
    <property type="evidence" value="ECO:0007669"/>
    <property type="project" value="InterPro"/>
</dbReference>
<feature type="domain" description="NAD-glutamate dehydrogenase ACT3" evidence="6">
    <location>
        <begin position="566"/>
        <end position="634"/>
    </location>
</feature>
<proteinExistence type="predicted"/>
<dbReference type="InterPro" id="IPR048381">
    <property type="entry name" value="GDH_C"/>
</dbReference>
<feature type="region of interest" description="Disordered" evidence="1">
    <location>
        <begin position="151"/>
        <end position="170"/>
    </location>
</feature>
<dbReference type="InterPro" id="IPR049056">
    <property type="entry name" value="NAD_Glu_DH_HM3"/>
</dbReference>
<protein>
    <submittedName>
        <fullName evidence="7">NAD-glutamate dehydrogenase</fullName>
    </submittedName>
</protein>
<dbReference type="Proteomes" id="UP000314223">
    <property type="component" value="Unassembled WGS sequence"/>
</dbReference>
<dbReference type="GO" id="GO:0006538">
    <property type="term" value="P:L-glutamate catabolic process"/>
    <property type="evidence" value="ECO:0007669"/>
    <property type="project" value="InterPro"/>
</dbReference>